<comment type="caution">
    <text evidence="2">The sequence shown here is derived from an EMBL/GenBank/DDBJ whole genome shotgun (WGS) entry which is preliminary data.</text>
</comment>
<keyword evidence="3" id="KW-1185">Reference proteome</keyword>
<feature type="domain" description="DUF397" evidence="1">
    <location>
        <begin position="4"/>
        <end position="59"/>
    </location>
</feature>
<reference evidence="2 3" key="1">
    <citation type="submission" date="2020-07" db="EMBL/GenBank/DDBJ databases">
        <title>Sequencing the genomes of 1000 actinobacteria strains.</title>
        <authorList>
            <person name="Klenk H.-P."/>
        </authorList>
    </citation>
    <scope>NUCLEOTIDE SEQUENCE [LARGE SCALE GENOMIC DNA]</scope>
    <source>
        <strain evidence="2 3">DSM 40398</strain>
    </source>
</reference>
<dbReference type="AlphaFoldDB" id="A0A7Y9ELY8"/>
<protein>
    <recommendedName>
        <fullName evidence="1">DUF397 domain-containing protein</fullName>
    </recommendedName>
</protein>
<dbReference type="Pfam" id="PF04149">
    <property type="entry name" value="DUF397"/>
    <property type="match status" value="1"/>
</dbReference>
<sequence>MIIQWRKSIHSGGANDEHCVEVGRLAPGVGVGLRDSKDPDGGYLTLSGVQFACLIQQLKQDSTR</sequence>
<gene>
    <name evidence="2" type="ORF">BJY14_006145</name>
</gene>
<evidence type="ECO:0000259" key="1">
    <source>
        <dbReference type="Pfam" id="PF04149"/>
    </source>
</evidence>
<dbReference type="RefSeq" id="WP_179846769.1">
    <property type="nucleotide sequence ID" value="NZ_JACCBA010000001.1"/>
</dbReference>
<dbReference type="InterPro" id="IPR007278">
    <property type="entry name" value="DUF397"/>
</dbReference>
<evidence type="ECO:0000313" key="2">
    <source>
        <dbReference type="EMBL" id="NYD50162.1"/>
    </source>
</evidence>
<evidence type="ECO:0000313" key="3">
    <source>
        <dbReference type="Proteomes" id="UP000529783"/>
    </source>
</evidence>
<organism evidence="2 3">
    <name type="scientific">Actinomadura luteofluorescens</name>
    <dbReference type="NCBI Taxonomy" id="46163"/>
    <lineage>
        <taxon>Bacteria</taxon>
        <taxon>Bacillati</taxon>
        <taxon>Actinomycetota</taxon>
        <taxon>Actinomycetes</taxon>
        <taxon>Streptosporangiales</taxon>
        <taxon>Thermomonosporaceae</taxon>
        <taxon>Actinomadura</taxon>
    </lineage>
</organism>
<accession>A0A7Y9ELY8</accession>
<proteinExistence type="predicted"/>
<dbReference type="Proteomes" id="UP000529783">
    <property type="component" value="Unassembled WGS sequence"/>
</dbReference>
<name>A0A7Y9ELY8_9ACTN</name>
<dbReference type="EMBL" id="JACCBA010000001">
    <property type="protein sequence ID" value="NYD50162.1"/>
    <property type="molecule type" value="Genomic_DNA"/>
</dbReference>